<organism evidence="1">
    <name type="scientific">Bradyrhizobium quebecense</name>
    <dbReference type="NCBI Taxonomy" id="2748629"/>
    <lineage>
        <taxon>Bacteria</taxon>
        <taxon>Pseudomonadati</taxon>
        <taxon>Pseudomonadota</taxon>
        <taxon>Alphaproteobacteria</taxon>
        <taxon>Hyphomicrobiales</taxon>
        <taxon>Nitrobacteraceae</taxon>
        <taxon>Bradyrhizobium</taxon>
    </lineage>
</organism>
<accession>A0A973WK23</accession>
<comment type="caution">
    <text evidence="1">The sequence shown here is derived from an EMBL/GenBank/DDBJ whole genome shotgun (WGS) entry which is preliminary data.</text>
</comment>
<proteinExistence type="predicted"/>
<dbReference type="AlphaFoldDB" id="A0A973WK23"/>
<evidence type="ECO:0008006" key="2">
    <source>
        <dbReference type="Google" id="ProtNLM"/>
    </source>
</evidence>
<name>A0A973WK23_9BRAD</name>
<gene>
    <name evidence="1" type="ORF">HU230_08095</name>
</gene>
<dbReference type="EMBL" id="JABWSX010000001">
    <property type="protein sequence ID" value="NVL05676.1"/>
    <property type="molecule type" value="Genomic_DNA"/>
</dbReference>
<dbReference type="RefSeq" id="WP_176529650.1">
    <property type="nucleotide sequence ID" value="NZ_CP088022.1"/>
</dbReference>
<sequence>MIQTQSITAAEAISTYIEAKDRNLPQLMKRAFVQECELQMQLLTDVISFPSSAHGLESVTDVLVRNFGSQYENVRTVCLSRPESNRLPQFQCDWLVGMSNKSDGDVRVGCGEYTWDFDAAGDGRVKRLLIKIEFMCVLPAVYQTPVLQWLSAIPYPWSSYGEARAGLPSIDALMPIAQFLRREARN</sequence>
<evidence type="ECO:0000313" key="1">
    <source>
        <dbReference type="EMBL" id="NVL05676.1"/>
    </source>
</evidence>
<reference evidence="1" key="1">
    <citation type="submission" date="2020-06" db="EMBL/GenBank/DDBJ databases">
        <title>Whole Genome Sequence of Bradyrhizobium sp. Strain 66S1MB.</title>
        <authorList>
            <person name="Bromfield E."/>
            <person name="Cloutier S."/>
        </authorList>
    </citation>
    <scope>NUCLEOTIDE SEQUENCE</scope>
    <source>
        <strain evidence="1">66S1MB</strain>
    </source>
</reference>
<protein>
    <recommendedName>
        <fullName evidence="2">SnoaL-like domain-containing protein</fullName>
    </recommendedName>
</protein>